<organism evidence="4 5">
    <name type="scientific">Pleurodeles waltl</name>
    <name type="common">Iberian ribbed newt</name>
    <dbReference type="NCBI Taxonomy" id="8319"/>
    <lineage>
        <taxon>Eukaryota</taxon>
        <taxon>Metazoa</taxon>
        <taxon>Chordata</taxon>
        <taxon>Craniata</taxon>
        <taxon>Vertebrata</taxon>
        <taxon>Euteleostomi</taxon>
        <taxon>Amphibia</taxon>
        <taxon>Batrachia</taxon>
        <taxon>Caudata</taxon>
        <taxon>Salamandroidea</taxon>
        <taxon>Salamandridae</taxon>
        <taxon>Pleurodelinae</taxon>
        <taxon>Pleurodeles</taxon>
    </lineage>
</organism>
<evidence type="ECO:0000256" key="1">
    <source>
        <dbReference type="ARBA" id="ARBA00023054"/>
    </source>
</evidence>
<dbReference type="GO" id="GO:0036158">
    <property type="term" value="P:outer dynein arm assembly"/>
    <property type="evidence" value="ECO:0007669"/>
    <property type="project" value="TreeGrafter"/>
</dbReference>
<feature type="coiled-coil region" evidence="2">
    <location>
        <begin position="331"/>
        <end position="404"/>
    </location>
</feature>
<evidence type="ECO:0000313" key="5">
    <source>
        <dbReference type="Proteomes" id="UP001066276"/>
    </source>
</evidence>
<dbReference type="Proteomes" id="UP001066276">
    <property type="component" value="Chromosome 11"/>
</dbReference>
<feature type="coiled-coil region" evidence="2">
    <location>
        <begin position="86"/>
        <end position="127"/>
    </location>
</feature>
<keyword evidence="1 2" id="KW-0175">Coiled coil</keyword>
<dbReference type="EMBL" id="JANPWB010000015">
    <property type="protein sequence ID" value="KAJ1093087.1"/>
    <property type="molecule type" value="Genomic_DNA"/>
</dbReference>
<dbReference type="PANTHER" id="PTHR21694">
    <property type="entry name" value="COILED-COIL DOMAIN-CONTAINING PROTEIN 63"/>
    <property type="match status" value="1"/>
</dbReference>
<dbReference type="PANTHER" id="PTHR21694:SF18">
    <property type="entry name" value="COILED-COIL DOMAIN-CONTAINING PROTEIN 63"/>
    <property type="match status" value="1"/>
</dbReference>
<sequence length="549" mass="64177">MPFQRSTAKDRELDMQAENEMRRVQQQFHIMEVNQKAYKDRTRLILEQQKKEFTALNQEHGAMTFSINMTTSPRNIAGDAVNVVELRDLLESKDKIDAEIQEMRALVARLDAQIMELEDKITKQKGLMSVSKSAQETLKKLKRIRNLENQLNLTTVNFDIMLTKNAKLREQIEDYRRQRAAFSSYYRRLLRELNQHKAVMTSAIETSAHAFDQTMEAEARIAAMKERHAKEVAMYHIEVTELIRKLDHEKKLKDFMKIKTSERLEFGEQEIRRKREVLAAEKERKEKYDLFERYQAVYDQLVEPSDHEDVDSLISDYTEKEEKNFSTFTYINQLHQEVDRLYEKIKDVAIDLTNLQTEHRHTDEDKSSTLRDSEVKLQKFTEDANRYEQEYKESSKALDQLMLSIEHLFKAMDCNPEVIHRLLGGTEGITHATMMLYFSVIEEKANELLRIHALQRLKDVEEPDMADSSLNPFLGGAGFLTVPPPVKVGIPVIVDEADTEETDEAVVPYERESLRQLLLQDIIRAEHGKAVEFHKEESKHARRRAVVTE</sequence>
<dbReference type="Pfam" id="PF21773">
    <property type="entry name" value="ODAD1_CC"/>
    <property type="match status" value="1"/>
</dbReference>
<dbReference type="GO" id="GO:0003341">
    <property type="term" value="P:cilium movement"/>
    <property type="evidence" value="ECO:0007669"/>
    <property type="project" value="TreeGrafter"/>
</dbReference>
<reference evidence="4" key="1">
    <citation type="journal article" date="2022" name="bioRxiv">
        <title>Sequencing and chromosome-scale assembly of the giantPleurodeles waltlgenome.</title>
        <authorList>
            <person name="Brown T."/>
            <person name="Elewa A."/>
            <person name="Iarovenko S."/>
            <person name="Subramanian E."/>
            <person name="Araus A.J."/>
            <person name="Petzold A."/>
            <person name="Susuki M."/>
            <person name="Suzuki K.-i.T."/>
            <person name="Hayashi T."/>
            <person name="Toyoda A."/>
            <person name="Oliveira C."/>
            <person name="Osipova E."/>
            <person name="Leigh N.D."/>
            <person name="Simon A."/>
            <person name="Yun M.H."/>
        </authorList>
    </citation>
    <scope>NUCLEOTIDE SEQUENCE</scope>
    <source>
        <strain evidence="4">20211129_DDA</strain>
        <tissue evidence="4">Liver</tissue>
    </source>
</reference>
<accession>A0AAV7LNF4</accession>
<evidence type="ECO:0000256" key="2">
    <source>
        <dbReference type="SAM" id="Coils"/>
    </source>
</evidence>
<dbReference type="InterPro" id="IPR051876">
    <property type="entry name" value="ODA-DC/CCD"/>
</dbReference>
<dbReference type="InterPro" id="IPR049258">
    <property type="entry name" value="ODAD1_CC"/>
</dbReference>
<evidence type="ECO:0000259" key="3">
    <source>
        <dbReference type="Pfam" id="PF21773"/>
    </source>
</evidence>
<name>A0AAV7LNF4_PLEWA</name>
<protein>
    <recommendedName>
        <fullName evidence="3">ODAD1 central coiled coil region domain-containing protein</fullName>
    </recommendedName>
</protein>
<dbReference type="AlphaFoldDB" id="A0AAV7LNF4"/>
<proteinExistence type="predicted"/>
<keyword evidence="5" id="KW-1185">Reference proteome</keyword>
<gene>
    <name evidence="4" type="ORF">NDU88_006196</name>
</gene>
<feature type="domain" description="ODAD1 central coiled coil region" evidence="3">
    <location>
        <begin position="142"/>
        <end position="424"/>
    </location>
</feature>
<evidence type="ECO:0000313" key="4">
    <source>
        <dbReference type="EMBL" id="KAJ1093087.1"/>
    </source>
</evidence>
<comment type="caution">
    <text evidence="4">The sequence shown here is derived from an EMBL/GenBank/DDBJ whole genome shotgun (WGS) entry which is preliminary data.</text>
</comment>
<dbReference type="GO" id="GO:0005930">
    <property type="term" value="C:axoneme"/>
    <property type="evidence" value="ECO:0007669"/>
    <property type="project" value="TreeGrafter"/>
</dbReference>